<protein>
    <submittedName>
        <fullName evidence="1">Uncharacterized protein</fullName>
    </submittedName>
</protein>
<dbReference type="AlphaFoldDB" id="A0A0F9NMA5"/>
<sequence length="123" mass="14571">MERVRLSIKQRRTTKVVEMKIEDFLTETNWSYDDAKIFIKQISDIAHQSGFDIELIGSVKSRGKSQNDLDLLLIPIHRNHDIEMLMLGFDNMRFSQDQVRNDLLMLELPDGRHVDLFIQDYLY</sequence>
<dbReference type="EMBL" id="LAZR01007857">
    <property type="protein sequence ID" value="KKM82477.1"/>
    <property type="molecule type" value="Genomic_DNA"/>
</dbReference>
<proteinExistence type="predicted"/>
<reference evidence="1" key="1">
    <citation type="journal article" date="2015" name="Nature">
        <title>Complex archaea that bridge the gap between prokaryotes and eukaryotes.</title>
        <authorList>
            <person name="Spang A."/>
            <person name="Saw J.H."/>
            <person name="Jorgensen S.L."/>
            <person name="Zaremba-Niedzwiedzka K."/>
            <person name="Martijn J."/>
            <person name="Lind A.E."/>
            <person name="van Eijk R."/>
            <person name="Schleper C."/>
            <person name="Guy L."/>
            <person name="Ettema T.J."/>
        </authorList>
    </citation>
    <scope>NUCLEOTIDE SEQUENCE</scope>
</reference>
<accession>A0A0F9NMA5</accession>
<name>A0A0F9NMA5_9ZZZZ</name>
<organism evidence="1">
    <name type="scientific">marine sediment metagenome</name>
    <dbReference type="NCBI Taxonomy" id="412755"/>
    <lineage>
        <taxon>unclassified sequences</taxon>
        <taxon>metagenomes</taxon>
        <taxon>ecological metagenomes</taxon>
    </lineage>
</organism>
<evidence type="ECO:0000313" key="1">
    <source>
        <dbReference type="EMBL" id="KKM82477.1"/>
    </source>
</evidence>
<gene>
    <name evidence="1" type="ORF">LCGC14_1319080</name>
</gene>
<comment type="caution">
    <text evidence="1">The sequence shown here is derived from an EMBL/GenBank/DDBJ whole genome shotgun (WGS) entry which is preliminary data.</text>
</comment>